<reference evidence="8 9" key="2">
    <citation type="submission" date="2017-02" db="EMBL/GenBank/DDBJ databases">
        <title>A genome survey and senescence transcriptome analysis in Lentinula edodes.</title>
        <authorList>
            <person name="Sakamoto Y."/>
            <person name="Nakade K."/>
            <person name="Sato S."/>
            <person name="Yoshida Y."/>
            <person name="Miyazaki K."/>
            <person name="Natsume S."/>
            <person name="Konno N."/>
        </authorList>
    </citation>
    <scope>NUCLEOTIDE SEQUENCE [LARGE SCALE GENOMIC DNA]</scope>
    <source>
        <strain evidence="8 9">NBRC 111202</strain>
    </source>
</reference>
<dbReference type="SMART" id="SM01160">
    <property type="entry name" value="DUF1751"/>
    <property type="match status" value="1"/>
</dbReference>
<comment type="caution">
    <text evidence="8">The sequence shown here is derived from an EMBL/GenBank/DDBJ whole genome shotgun (WGS) entry which is preliminary data.</text>
</comment>
<feature type="transmembrane region" description="Helical" evidence="7">
    <location>
        <begin position="102"/>
        <end position="120"/>
    </location>
</feature>
<evidence type="ECO:0000256" key="2">
    <source>
        <dbReference type="ARBA" id="ARBA00022692"/>
    </source>
</evidence>
<sequence>MEVAAKATVSTSPSIPTVTRYFTLATVTLSLVYAWLQWNSEGAKLFPYLVLVPGSSLFYPWTFITSALVETTLWELAITVITIPPTLKYLERLWGSIETLKFIIATVCVSNIIAFGFNWIEFIGTSNADLYGMNYHGQMSLQIGVLVAFTQLIPEHQVQFLGFLKMRVKSLPMTYLTLSTVMTILGFQSPWIIIQFGWFVSWIYLRFYKKNSNDTVGGVESYGDRSETFSLVSWFPPFTHIVLGPGGNFVYKWANTLHLIPSHGGDIESGFSTIPGSARAEAERRRAMALQALDQRLANTSSSTQSTAPVSAHTPRPPPAVASPRPEKVAPPIDHVARTSSDSESGDLGTTEASKYTYKELKPSTLARAVLPLRASRSSSISTITLGNGYVDGPLVMAKMPSSQMSSSASFPKMSMDNLDPDELFVKHNISEIKQIQQRLRNDADAKQEELRLMVGERYRDLLQASTSIISMANSAQRTIHALEDTKNAILAEHPPSIPQPTLVKSDEDVHLQALQVLAAHVKLLLDVPEHLWRILEKKKYLSAAWLYLLSRVVHRALVREEQDDEAWRNQGIDILESFPLVQRQWEVVAQFRSQIVHKAALSLRDFTTPSQRN</sequence>
<evidence type="ECO:0000256" key="3">
    <source>
        <dbReference type="ARBA" id="ARBA00022989"/>
    </source>
</evidence>
<dbReference type="Pfam" id="PF08551">
    <property type="entry name" value="DUF1751"/>
    <property type="match status" value="1"/>
</dbReference>
<evidence type="ECO:0000313" key="9">
    <source>
        <dbReference type="Proteomes" id="UP000188533"/>
    </source>
</evidence>
<dbReference type="SUPFAM" id="SSF144091">
    <property type="entry name" value="Rhomboid-like"/>
    <property type="match status" value="1"/>
</dbReference>
<dbReference type="EMBL" id="BDGU01000005">
    <property type="protein sequence ID" value="GAV98868.1"/>
    <property type="molecule type" value="Genomic_DNA"/>
</dbReference>
<dbReference type="GO" id="GO:0006890">
    <property type="term" value="P:retrograde vesicle-mediated transport, Golgi to endoplasmic reticulum"/>
    <property type="evidence" value="ECO:0007669"/>
    <property type="project" value="InterPro"/>
</dbReference>
<dbReference type="AlphaFoldDB" id="A0A1Q3DVV5"/>
<keyword evidence="3 7" id="KW-1133">Transmembrane helix</keyword>
<evidence type="ECO:0000256" key="5">
    <source>
        <dbReference type="SAM" id="Coils"/>
    </source>
</evidence>
<evidence type="ECO:0000313" key="8">
    <source>
        <dbReference type="EMBL" id="GAV98868.1"/>
    </source>
</evidence>
<dbReference type="GO" id="GO:0016020">
    <property type="term" value="C:membrane"/>
    <property type="evidence" value="ECO:0007669"/>
    <property type="project" value="UniProtKB-SubCell"/>
</dbReference>
<dbReference type="InterPro" id="IPR013861">
    <property type="entry name" value="TMEM115/Pdh1/Rbl19"/>
</dbReference>
<organism evidence="8 9">
    <name type="scientific">Lentinula edodes</name>
    <name type="common">Shiitake mushroom</name>
    <name type="synonym">Lentinus edodes</name>
    <dbReference type="NCBI Taxonomy" id="5353"/>
    <lineage>
        <taxon>Eukaryota</taxon>
        <taxon>Fungi</taxon>
        <taxon>Dikarya</taxon>
        <taxon>Basidiomycota</taxon>
        <taxon>Agaricomycotina</taxon>
        <taxon>Agaricomycetes</taxon>
        <taxon>Agaricomycetidae</taxon>
        <taxon>Agaricales</taxon>
        <taxon>Marasmiineae</taxon>
        <taxon>Omphalotaceae</taxon>
        <taxon>Lentinula</taxon>
    </lineage>
</organism>
<dbReference type="PANTHER" id="PTHR13377">
    <property type="entry name" value="PLACENTAL PROTEIN 6"/>
    <property type="match status" value="1"/>
</dbReference>
<dbReference type="Gene3D" id="1.20.1540.10">
    <property type="entry name" value="Rhomboid-like"/>
    <property type="match status" value="1"/>
</dbReference>
<feature type="region of interest" description="Disordered" evidence="6">
    <location>
        <begin position="297"/>
        <end position="350"/>
    </location>
</feature>
<feature type="transmembrane region" description="Helical" evidence="7">
    <location>
        <begin position="175"/>
        <end position="205"/>
    </location>
</feature>
<evidence type="ECO:0000256" key="6">
    <source>
        <dbReference type="SAM" id="MobiDB-lite"/>
    </source>
</evidence>
<feature type="transmembrane region" description="Helical" evidence="7">
    <location>
        <begin position="135"/>
        <end position="154"/>
    </location>
</feature>
<dbReference type="Pfam" id="PF08700">
    <property type="entry name" value="VPS51_Exo84_N"/>
    <property type="match status" value="1"/>
</dbReference>
<feature type="coiled-coil region" evidence="5">
    <location>
        <begin position="430"/>
        <end position="493"/>
    </location>
</feature>
<dbReference type="GO" id="GO:0005794">
    <property type="term" value="C:Golgi apparatus"/>
    <property type="evidence" value="ECO:0007669"/>
    <property type="project" value="TreeGrafter"/>
</dbReference>
<keyword evidence="4 7" id="KW-0472">Membrane</keyword>
<dbReference type="Proteomes" id="UP000188533">
    <property type="component" value="Unassembled WGS sequence"/>
</dbReference>
<evidence type="ECO:0000256" key="1">
    <source>
        <dbReference type="ARBA" id="ARBA00004141"/>
    </source>
</evidence>
<dbReference type="FunFam" id="1.20.1540.10:FF:000004">
    <property type="entry name" value="Transmembrane protein 115"/>
    <property type="match status" value="1"/>
</dbReference>
<feature type="compositionally biased region" description="Polar residues" evidence="6">
    <location>
        <begin position="297"/>
        <end position="309"/>
    </location>
</feature>
<feature type="transmembrane region" description="Helical" evidence="7">
    <location>
        <begin position="58"/>
        <end position="81"/>
    </location>
</feature>
<keyword evidence="2 7" id="KW-0812">Transmembrane</keyword>
<keyword evidence="5" id="KW-0175">Coiled coil</keyword>
<gene>
    <name evidence="8" type="ORF">LENED_000277</name>
</gene>
<evidence type="ECO:0000256" key="7">
    <source>
        <dbReference type="SAM" id="Phobius"/>
    </source>
</evidence>
<dbReference type="PANTHER" id="PTHR13377:SF3">
    <property type="entry name" value="TRANSMEMBRANE PROTEIN 115"/>
    <property type="match status" value="1"/>
</dbReference>
<dbReference type="InterPro" id="IPR035952">
    <property type="entry name" value="Rhomboid-like_sf"/>
</dbReference>
<dbReference type="STRING" id="5353.A0A1Q3DVV5"/>
<comment type="subcellular location">
    <subcellularLocation>
        <location evidence="1">Membrane</location>
        <topology evidence="1">Multi-pass membrane protein</topology>
    </subcellularLocation>
</comment>
<keyword evidence="9" id="KW-1185">Reference proteome</keyword>
<accession>A0A1Q3DVV5</accession>
<proteinExistence type="predicted"/>
<reference evidence="8 9" key="1">
    <citation type="submission" date="2016-08" db="EMBL/GenBank/DDBJ databases">
        <authorList>
            <consortium name="Lentinula edodes genome sequencing consortium"/>
            <person name="Sakamoto Y."/>
            <person name="Nakade K."/>
            <person name="Sato S."/>
            <person name="Yoshida Y."/>
            <person name="Miyazaki K."/>
            <person name="Natsume S."/>
            <person name="Konno N."/>
        </authorList>
    </citation>
    <scope>NUCLEOTIDE SEQUENCE [LARGE SCALE GENOMIC DNA]</scope>
    <source>
        <strain evidence="8 9">NBRC 111202</strain>
    </source>
</reference>
<feature type="transmembrane region" description="Helical" evidence="7">
    <location>
        <begin position="21"/>
        <end position="38"/>
    </location>
</feature>
<protein>
    <submittedName>
        <fullName evidence="8">Eukaryotic integral membrane protein</fullName>
    </submittedName>
</protein>
<evidence type="ECO:0000256" key="4">
    <source>
        <dbReference type="ARBA" id="ARBA00023136"/>
    </source>
</evidence>
<name>A0A1Q3DVV5_LENED</name>